<keyword evidence="3" id="KW-1185">Reference proteome</keyword>
<protein>
    <submittedName>
        <fullName evidence="2">Glucokinase</fullName>
        <ecNumber evidence="2">2.7.1.2</ecNumber>
    </submittedName>
</protein>
<keyword evidence="2" id="KW-0808">Transferase</keyword>
<dbReference type="Proteomes" id="UP000517712">
    <property type="component" value="Unassembled WGS sequence"/>
</dbReference>
<dbReference type="InterPro" id="IPR043129">
    <property type="entry name" value="ATPase_NBD"/>
</dbReference>
<dbReference type="InterPro" id="IPR000600">
    <property type="entry name" value="ROK"/>
</dbReference>
<comment type="similarity">
    <text evidence="1">Belongs to the ROK (NagC/XylR) family.</text>
</comment>
<dbReference type="Pfam" id="PF00480">
    <property type="entry name" value="ROK"/>
    <property type="match status" value="1"/>
</dbReference>
<dbReference type="EC" id="2.7.1.2" evidence="2"/>
<dbReference type="AlphaFoldDB" id="A0A7W9CC44"/>
<keyword evidence="2" id="KW-0418">Kinase</keyword>
<organism evidence="2 3">
    <name type="scientific">Microbacterium ginsengiterrae</name>
    <dbReference type="NCBI Taxonomy" id="546115"/>
    <lineage>
        <taxon>Bacteria</taxon>
        <taxon>Bacillati</taxon>
        <taxon>Actinomycetota</taxon>
        <taxon>Actinomycetes</taxon>
        <taxon>Micrococcales</taxon>
        <taxon>Microbacteriaceae</taxon>
        <taxon>Microbacterium</taxon>
    </lineage>
</organism>
<sequence length="308" mass="31863">MELCIDFGGTEIKLAAIDGVRVLATDRLPVTGDARDLNAAVTASRALLSSCGAMPTAVGIAVPGVVDPASARMLHANDKYAFLNEFDLSAWAYDQLGVPAVVENDARAALIGETSTGSAAGTRDAVLVTLGTGIGTAAMIDGVPLRGVSGHAGILGGHVTTDIYGPLCPCGNVGCAEALASTWALRNGGSEAASSSLDDPQEAATMREVFAGEAHADVRAGFLHVWGATVVTLIHMYDPRAVILSGGILRAGAAVSGPIETHVREHLWPSMTAPRFIIPPEPEYSVARGLSTLARRTQTPTEKDQENQ</sequence>
<evidence type="ECO:0000313" key="3">
    <source>
        <dbReference type="Proteomes" id="UP000517712"/>
    </source>
</evidence>
<gene>
    <name evidence="2" type="ORF">HD600_001364</name>
</gene>
<dbReference type="SUPFAM" id="SSF53067">
    <property type="entry name" value="Actin-like ATPase domain"/>
    <property type="match status" value="1"/>
</dbReference>
<dbReference type="EMBL" id="JACHMU010000001">
    <property type="protein sequence ID" value="MBB5742867.1"/>
    <property type="molecule type" value="Genomic_DNA"/>
</dbReference>
<evidence type="ECO:0000313" key="2">
    <source>
        <dbReference type="EMBL" id="MBB5742867.1"/>
    </source>
</evidence>
<accession>A0A7W9CC44</accession>
<name>A0A7W9CC44_9MICO</name>
<dbReference type="RefSeq" id="WP_184282486.1">
    <property type="nucleotide sequence ID" value="NZ_BAAAPG010000001.1"/>
</dbReference>
<dbReference type="Gene3D" id="3.30.420.40">
    <property type="match status" value="2"/>
</dbReference>
<dbReference type="GO" id="GO:0004340">
    <property type="term" value="F:glucokinase activity"/>
    <property type="evidence" value="ECO:0007669"/>
    <property type="project" value="UniProtKB-EC"/>
</dbReference>
<proteinExistence type="inferred from homology"/>
<evidence type="ECO:0000256" key="1">
    <source>
        <dbReference type="ARBA" id="ARBA00006479"/>
    </source>
</evidence>
<comment type="caution">
    <text evidence="2">The sequence shown here is derived from an EMBL/GenBank/DDBJ whole genome shotgun (WGS) entry which is preliminary data.</text>
</comment>
<dbReference type="PANTHER" id="PTHR18964">
    <property type="entry name" value="ROK (REPRESSOR, ORF, KINASE) FAMILY"/>
    <property type="match status" value="1"/>
</dbReference>
<dbReference type="PANTHER" id="PTHR18964:SF149">
    <property type="entry name" value="BIFUNCTIONAL UDP-N-ACETYLGLUCOSAMINE 2-EPIMERASE_N-ACETYLMANNOSAMINE KINASE"/>
    <property type="match status" value="1"/>
</dbReference>
<reference evidence="2 3" key="1">
    <citation type="submission" date="2020-08" db="EMBL/GenBank/DDBJ databases">
        <title>Sequencing the genomes of 1000 actinobacteria strains.</title>
        <authorList>
            <person name="Klenk H.-P."/>
        </authorList>
    </citation>
    <scope>NUCLEOTIDE SEQUENCE [LARGE SCALE GENOMIC DNA]</scope>
    <source>
        <strain evidence="2 3">DSM 24823</strain>
    </source>
</reference>